<protein>
    <submittedName>
        <fullName evidence="1">Uncharacterized protein</fullName>
    </submittedName>
</protein>
<gene>
    <name evidence="1" type="ORF">CONPUDRAFT_152806</name>
</gene>
<evidence type="ECO:0000313" key="2">
    <source>
        <dbReference type="Proteomes" id="UP000053558"/>
    </source>
</evidence>
<accession>A0A5M3MS61</accession>
<organism evidence="1 2">
    <name type="scientific">Coniophora puteana (strain RWD-64-598)</name>
    <name type="common">Brown rot fungus</name>
    <dbReference type="NCBI Taxonomy" id="741705"/>
    <lineage>
        <taxon>Eukaryota</taxon>
        <taxon>Fungi</taxon>
        <taxon>Dikarya</taxon>
        <taxon>Basidiomycota</taxon>
        <taxon>Agaricomycotina</taxon>
        <taxon>Agaricomycetes</taxon>
        <taxon>Agaricomycetidae</taxon>
        <taxon>Boletales</taxon>
        <taxon>Coniophorineae</taxon>
        <taxon>Coniophoraceae</taxon>
        <taxon>Coniophora</taxon>
    </lineage>
</organism>
<dbReference type="Proteomes" id="UP000053558">
    <property type="component" value="Unassembled WGS sequence"/>
</dbReference>
<name>A0A5M3MS61_CONPW</name>
<dbReference type="KEGG" id="cput:CONPUDRAFT_152806"/>
<comment type="caution">
    <text evidence="1">The sequence shown here is derived from an EMBL/GenBank/DDBJ whole genome shotgun (WGS) entry which is preliminary data.</text>
</comment>
<keyword evidence="2" id="KW-1185">Reference proteome</keyword>
<dbReference type="RefSeq" id="XP_007767760.1">
    <property type="nucleotide sequence ID" value="XM_007769570.1"/>
</dbReference>
<proteinExistence type="predicted"/>
<dbReference type="EMBL" id="JH711577">
    <property type="protein sequence ID" value="EIW81907.1"/>
    <property type="molecule type" value="Genomic_DNA"/>
</dbReference>
<dbReference type="GeneID" id="19203075"/>
<dbReference type="AlphaFoldDB" id="A0A5M3MS61"/>
<reference evidence="2" key="1">
    <citation type="journal article" date="2012" name="Science">
        <title>The Paleozoic origin of enzymatic lignin decomposition reconstructed from 31 fungal genomes.</title>
        <authorList>
            <person name="Floudas D."/>
            <person name="Binder M."/>
            <person name="Riley R."/>
            <person name="Barry K."/>
            <person name="Blanchette R.A."/>
            <person name="Henrissat B."/>
            <person name="Martinez A.T."/>
            <person name="Otillar R."/>
            <person name="Spatafora J.W."/>
            <person name="Yadav J.S."/>
            <person name="Aerts A."/>
            <person name="Benoit I."/>
            <person name="Boyd A."/>
            <person name="Carlson A."/>
            <person name="Copeland A."/>
            <person name="Coutinho P.M."/>
            <person name="de Vries R.P."/>
            <person name="Ferreira P."/>
            <person name="Findley K."/>
            <person name="Foster B."/>
            <person name="Gaskell J."/>
            <person name="Glotzer D."/>
            <person name="Gorecki P."/>
            <person name="Heitman J."/>
            <person name="Hesse C."/>
            <person name="Hori C."/>
            <person name="Igarashi K."/>
            <person name="Jurgens J.A."/>
            <person name="Kallen N."/>
            <person name="Kersten P."/>
            <person name="Kohler A."/>
            <person name="Kuees U."/>
            <person name="Kumar T.K.A."/>
            <person name="Kuo A."/>
            <person name="LaButti K."/>
            <person name="Larrondo L.F."/>
            <person name="Lindquist E."/>
            <person name="Ling A."/>
            <person name="Lombard V."/>
            <person name="Lucas S."/>
            <person name="Lundell T."/>
            <person name="Martin R."/>
            <person name="McLaughlin D.J."/>
            <person name="Morgenstern I."/>
            <person name="Morin E."/>
            <person name="Murat C."/>
            <person name="Nagy L.G."/>
            <person name="Nolan M."/>
            <person name="Ohm R.A."/>
            <person name="Patyshakuliyeva A."/>
            <person name="Rokas A."/>
            <person name="Ruiz-Duenas F.J."/>
            <person name="Sabat G."/>
            <person name="Salamov A."/>
            <person name="Samejima M."/>
            <person name="Schmutz J."/>
            <person name="Slot J.C."/>
            <person name="St John F."/>
            <person name="Stenlid J."/>
            <person name="Sun H."/>
            <person name="Sun S."/>
            <person name="Syed K."/>
            <person name="Tsang A."/>
            <person name="Wiebenga A."/>
            <person name="Young D."/>
            <person name="Pisabarro A."/>
            <person name="Eastwood D.C."/>
            <person name="Martin F."/>
            <person name="Cullen D."/>
            <person name="Grigoriev I.V."/>
            <person name="Hibbett D.S."/>
        </authorList>
    </citation>
    <scope>NUCLEOTIDE SEQUENCE [LARGE SCALE GENOMIC DNA]</scope>
    <source>
        <strain evidence="2">RWD-64-598 SS2</strain>
    </source>
</reference>
<sequence>MALRAPVPLYPSQLPPPLHSSSLAALTQRKWNVPATVLPRTLLIAIFKDYLDWAFEQRSSRSPRPDSAQLMSVITHVCRQWRYTAIYTPALWRNVSLRWSYDMVEAVLLRSAAGNVGILVETGPSHVHWDRSAAPRSNGARISDRRYTLLGWHMPRVLELRYLTRCTNVNCQVLGDLLRNAASLVFLTCNPPRGPTGDLSVIRLPPHFPRTVLYLNLIGCNTLWNGIPVNLHMLHFSSRQSTGDLPTLLGVLGVLPYLQVLTLKCALPSVDDTSLTDLPLVDLPRLRELCLLDTVERCNAFVSCINVPAHAKVLVSVRQIPSDLPTNATPAEVLRSFMPILETYWRAWSAAQNTRPRPCLSMRPSFVKLWNTQGRPVFTPSLRVQWGPPTTFIPWTETILATHTDVPHLQFCVDIPLPFYNPEFRTAVIFELLGELEQDSFGYKDIPDLVEHMSLSIAPKT</sequence>
<evidence type="ECO:0000313" key="1">
    <source>
        <dbReference type="EMBL" id="EIW81907.1"/>
    </source>
</evidence>
<dbReference type="Gene3D" id="1.20.1280.50">
    <property type="match status" value="1"/>
</dbReference>